<feature type="chain" id="PRO_5047408047" description="Haem-binding uptake Tiki superfamily ChaN domain-containing protein" evidence="1">
    <location>
        <begin position="21"/>
        <end position="377"/>
    </location>
</feature>
<name>A0ABS3M591_9BACT</name>
<dbReference type="RefSeq" id="WP_146157011.1">
    <property type="nucleotide sequence ID" value="NZ_JAERMS010000014.1"/>
</dbReference>
<evidence type="ECO:0000313" key="2">
    <source>
        <dbReference type="EMBL" id="MBO1363347.1"/>
    </source>
</evidence>
<comment type="caution">
    <text evidence="2">The sequence shown here is derived from an EMBL/GenBank/DDBJ whole genome shotgun (WGS) entry which is preliminary data.</text>
</comment>
<sequence>MKRVAFLLFLCHMLVGSLSAQDRTADYYAYVKSHGIAPLTYLADKLRTHAVVAVGEDHWIKEHPDFLCSFLRKIANDTLTNVDILALEFGNESDQKIVNDFLKADTYREDLVLKILQHAPDNYGNPYLEYVRIFQTVWETNQQKSPKHKTQIILLDPKYVQASMDGEDFVYTGSRDDHMFSAIRGCIVKKQHVLFYAGAAHTQAQIRGVKYKERYYNFPSAGFLLKKCYPDDVFIVNLWGAYMGSGGYEKDEHGHWLQIDGGTIDRAFAMNGNRPVAFDMGGAFNSITIKQYYANPKRPGDWGGDVQAGSPYRPDNLMKDWIDGIVFVGPVSNFSGQTLHNIYDDAFLKIVEKRSKGKFKRADDVFEYLRKIHPILQ</sequence>
<reference evidence="2 3" key="1">
    <citation type="submission" date="2021-01" db="EMBL/GenBank/DDBJ databases">
        <title>Prevotella A2931 sp. nov.</title>
        <authorList>
            <person name="Buhl M."/>
            <person name="Oberhettinger P."/>
        </authorList>
    </citation>
    <scope>NUCLEOTIDE SEQUENCE [LARGE SCALE GENOMIC DNA]</scope>
    <source>
        <strain evidence="2 3">A2931</strain>
    </source>
</reference>
<feature type="signal peptide" evidence="1">
    <location>
        <begin position="1"/>
        <end position="20"/>
    </location>
</feature>
<organism evidence="2 3">
    <name type="scientific">Prevotella illustrans</name>
    <dbReference type="NCBI Taxonomy" id="2800387"/>
    <lineage>
        <taxon>Bacteria</taxon>
        <taxon>Pseudomonadati</taxon>
        <taxon>Bacteroidota</taxon>
        <taxon>Bacteroidia</taxon>
        <taxon>Bacteroidales</taxon>
        <taxon>Prevotellaceae</taxon>
        <taxon>Prevotella</taxon>
    </lineage>
</organism>
<dbReference type="EMBL" id="JAERMS010000014">
    <property type="protein sequence ID" value="MBO1363347.1"/>
    <property type="molecule type" value="Genomic_DNA"/>
</dbReference>
<dbReference type="Proteomes" id="UP000664265">
    <property type="component" value="Unassembled WGS sequence"/>
</dbReference>
<evidence type="ECO:0000313" key="3">
    <source>
        <dbReference type="Proteomes" id="UP000664265"/>
    </source>
</evidence>
<evidence type="ECO:0000256" key="1">
    <source>
        <dbReference type="SAM" id="SignalP"/>
    </source>
</evidence>
<dbReference type="SUPFAM" id="SSF159501">
    <property type="entry name" value="EreA/ChaN-like"/>
    <property type="match status" value="2"/>
</dbReference>
<keyword evidence="3" id="KW-1185">Reference proteome</keyword>
<evidence type="ECO:0008006" key="4">
    <source>
        <dbReference type="Google" id="ProtNLM"/>
    </source>
</evidence>
<gene>
    <name evidence="2" type="ORF">JHU38_06095</name>
</gene>
<keyword evidence="1" id="KW-0732">Signal</keyword>
<proteinExistence type="predicted"/>
<accession>A0ABS3M591</accession>
<protein>
    <recommendedName>
        <fullName evidence="4">Haem-binding uptake Tiki superfamily ChaN domain-containing protein</fullName>
    </recommendedName>
</protein>